<dbReference type="AlphaFoldDB" id="A0A382ZPN4"/>
<feature type="non-terminal residue" evidence="3">
    <location>
        <position position="194"/>
    </location>
</feature>
<dbReference type="GO" id="GO:0016853">
    <property type="term" value="F:isomerase activity"/>
    <property type="evidence" value="ECO:0007669"/>
    <property type="project" value="UniProtKB-KW"/>
</dbReference>
<evidence type="ECO:0000259" key="2">
    <source>
        <dbReference type="Pfam" id="PF01261"/>
    </source>
</evidence>
<organism evidence="3">
    <name type="scientific">marine metagenome</name>
    <dbReference type="NCBI Taxonomy" id="408172"/>
    <lineage>
        <taxon>unclassified sequences</taxon>
        <taxon>metagenomes</taxon>
        <taxon>ecological metagenomes</taxon>
    </lineage>
</organism>
<evidence type="ECO:0000256" key="1">
    <source>
        <dbReference type="ARBA" id="ARBA00023235"/>
    </source>
</evidence>
<dbReference type="PROSITE" id="PS51318">
    <property type="entry name" value="TAT"/>
    <property type="match status" value="1"/>
</dbReference>
<dbReference type="Gene3D" id="3.20.20.150">
    <property type="entry name" value="Divalent-metal-dependent TIM barrel enzymes"/>
    <property type="match status" value="1"/>
</dbReference>
<feature type="domain" description="Xylose isomerase-like TIM barrel" evidence="2">
    <location>
        <begin position="53"/>
        <end position="194"/>
    </location>
</feature>
<dbReference type="InterPro" id="IPR036237">
    <property type="entry name" value="Xyl_isomerase-like_sf"/>
</dbReference>
<dbReference type="Pfam" id="PF01261">
    <property type="entry name" value="AP_endonuc_2"/>
    <property type="match status" value="1"/>
</dbReference>
<dbReference type="InterPro" id="IPR050417">
    <property type="entry name" value="Sugar_Epim/Isomerase"/>
</dbReference>
<keyword evidence="1" id="KW-0413">Isomerase</keyword>
<protein>
    <recommendedName>
        <fullName evidence="2">Xylose isomerase-like TIM barrel domain-containing protein</fullName>
    </recommendedName>
</protein>
<reference evidence="3" key="1">
    <citation type="submission" date="2018-05" db="EMBL/GenBank/DDBJ databases">
        <authorList>
            <person name="Lanie J.A."/>
            <person name="Ng W.-L."/>
            <person name="Kazmierczak K.M."/>
            <person name="Andrzejewski T.M."/>
            <person name="Davidsen T.M."/>
            <person name="Wayne K.J."/>
            <person name="Tettelin H."/>
            <person name="Glass J.I."/>
            <person name="Rusch D."/>
            <person name="Podicherti R."/>
            <person name="Tsui H.-C.T."/>
            <person name="Winkler M.E."/>
        </authorList>
    </citation>
    <scope>NUCLEOTIDE SEQUENCE</scope>
</reference>
<dbReference type="PANTHER" id="PTHR43489">
    <property type="entry name" value="ISOMERASE"/>
    <property type="match status" value="1"/>
</dbReference>
<sequence>MNMNRRDFVSTTATGLTCAGLAPLGLEAKKGSFRGKILKSVKFGGRPNIDRLKKLKDLGFDGVEGSGPGMQIDGLKKALAEVGLPMHGVVYNKHWKVRLSSPKPETREASRKGLEDAMRESKAVGGTSVLLVPGKVGGKDETHEHVWSRSIEQIRKCIPLCKKLKIHILIETVWNGFCLKPEQFRDYIDEIDSP</sequence>
<accession>A0A382ZPN4</accession>
<dbReference type="EMBL" id="UINC01185626">
    <property type="protein sequence ID" value="SVD97432.1"/>
    <property type="molecule type" value="Genomic_DNA"/>
</dbReference>
<dbReference type="PANTHER" id="PTHR43489:SF7">
    <property type="entry name" value="3-DEHYDRO-D-GULOSIDE 4-EPIMERASE-RELATED"/>
    <property type="match status" value="1"/>
</dbReference>
<dbReference type="InterPro" id="IPR013022">
    <property type="entry name" value="Xyl_isomerase-like_TIM-brl"/>
</dbReference>
<gene>
    <name evidence="3" type="ORF">METZ01_LOCUS450286</name>
</gene>
<name>A0A382ZPN4_9ZZZZ</name>
<dbReference type="SUPFAM" id="SSF51658">
    <property type="entry name" value="Xylose isomerase-like"/>
    <property type="match status" value="1"/>
</dbReference>
<evidence type="ECO:0000313" key="3">
    <source>
        <dbReference type="EMBL" id="SVD97432.1"/>
    </source>
</evidence>
<dbReference type="InterPro" id="IPR006311">
    <property type="entry name" value="TAT_signal"/>
</dbReference>
<proteinExistence type="predicted"/>